<sequence>MKLSIRSIQSLISLIFRRSIATNLNKAEFNSLMSSVAHLQEKLSIHATSSGVGSAFYFYKSVIDRDLRKADKVIDTFK</sequence>
<reference evidence="1 2" key="1">
    <citation type="submission" date="2018-11" db="EMBL/GenBank/DDBJ databases">
        <title>Complete Genome Sequence of Vbrio mediterranei 117-T6: a Potential Pathogen Bacteria Isolated from the Conchocelis of Pyropia.</title>
        <authorList>
            <person name="Liu Q."/>
        </authorList>
    </citation>
    <scope>NUCLEOTIDE SEQUENCE [LARGE SCALE GENOMIC DNA]</scope>
    <source>
        <strain evidence="1 2">117-T6</strain>
    </source>
</reference>
<gene>
    <name evidence="1" type="ORF">ECB94_03960</name>
</gene>
<organism evidence="1 2">
    <name type="scientific">Vibrio mediterranei</name>
    <dbReference type="NCBI Taxonomy" id="689"/>
    <lineage>
        <taxon>Bacteria</taxon>
        <taxon>Pseudomonadati</taxon>
        <taxon>Pseudomonadota</taxon>
        <taxon>Gammaproteobacteria</taxon>
        <taxon>Vibrionales</taxon>
        <taxon>Vibrionaceae</taxon>
        <taxon>Vibrio</taxon>
    </lineage>
</organism>
<evidence type="ECO:0000313" key="2">
    <source>
        <dbReference type="Proteomes" id="UP000279760"/>
    </source>
</evidence>
<dbReference type="Proteomes" id="UP000279760">
    <property type="component" value="Chromosome 1"/>
</dbReference>
<dbReference type="EMBL" id="CP033577">
    <property type="protein sequence ID" value="AYV20509.1"/>
    <property type="molecule type" value="Genomic_DNA"/>
</dbReference>
<name>A0A3G4V863_9VIBR</name>
<evidence type="ECO:0000313" key="1">
    <source>
        <dbReference type="EMBL" id="AYV20509.1"/>
    </source>
</evidence>
<dbReference type="AlphaFoldDB" id="A0A3G4V863"/>
<protein>
    <submittedName>
        <fullName evidence="1">Uncharacterized protein</fullName>
    </submittedName>
</protein>
<accession>A0A3G4V863</accession>
<proteinExistence type="predicted"/>